<dbReference type="EMBL" id="SJPN01000002">
    <property type="protein sequence ID" value="TWU05834.1"/>
    <property type="molecule type" value="Genomic_DNA"/>
</dbReference>
<dbReference type="AlphaFoldDB" id="A0A5C6B5Q8"/>
<dbReference type="RefSeq" id="WP_146519025.1">
    <property type="nucleotide sequence ID" value="NZ_CP151726.1"/>
</dbReference>
<evidence type="ECO:0000313" key="2">
    <source>
        <dbReference type="Proteomes" id="UP000320176"/>
    </source>
</evidence>
<dbReference type="Proteomes" id="UP000320176">
    <property type="component" value="Unassembled WGS sequence"/>
</dbReference>
<protein>
    <submittedName>
        <fullName evidence="1">Uncharacterized protein</fullName>
    </submittedName>
</protein>
<accession>A0A5C6B5Q8</accession>
<sequence>MRLIGYRLPIVVRLSESTTYSEERYRLGKLSTWKVERQLFTTGTTGSQAPAWEPNVWQAPACRSADNFQATLIFARQSLHGSAFPGVSLGTSVLRGGDQREMSDFWRNPLPHLLMMRS</sequence>
<gene>
    <name evidence="1" type="ORF">Pla52n_15490</name>
</gene>
<proteinExistence type="predicted"/>
<reference evidence="1 2" key="1">
    <citation type="submission" date="2019-02" db="EMBL/GenBank/DDBJ databases">
        <title>Deep-cultivation of Planctomycetes and their phenomic and genomic characterization uncovers novel biology.</title>
        <authorList>
            <person name="Wiegand S."/>
            <person name="Jogler M."/>
            <person name="Boedeker C."/>
            <person name="Pinto D."/>
            <person name="Vollmers J."/>
            <person name="Rivas-Marin E."/>
            <person name="Kohn T."/>
            <person name="Peeters S.H."/>
            <person name="Heuer A."/>
            <person name="Rast P."/>
            <person name="Oberbeckmann S."/>
            <person name="Bunk B."/>
            <person name="Jeske O."/>
            <person name="Meyerdierks A."/>
            <person name="Storesund J.E."/>
            <person name="Kallscheuer N."/>
            <person name="Luecker S."/>
            <person name="Lage O.M."/>
            <person name="Pohl T."/>
            <person name="Merkel B.J."/>
            <person name="Hornburger P."/>
            <person name="Mueller R.-W."/>
            <person name="Bruemmer F."/>
            <person name="Labrenz M."/>
            <person name="Spormann A.M."/>
            <person name="Op Den Camp H."/>
            <person name="Overmann J."/>
            <person name="Amann R."/>
            <person name="Jetten M.S.M."/>
            <person name="Mascher T."/>
            <person name="Medema M.H."/>
            <person name="Devos D.P."/>
            <person name="Kaster A.-K."/>
            <person name="Ovreas L."/>
            <person name="Rohde M."/>
            <person name="Galperin M.Y."/>
            <person name="Jogler C."/>
        </authorList>
    </citation>
    <scope>NUCLEOTIDE SEQUENCE [LARGE SCALE GENOMIC DNA]</scope>
    <source>
        <strain evidence="1 2">Pla52n</strain>
    </source>
</reference>
<name>A0A5C6B5Q8_9BACT</name>
<organism evidence="1 2">
    <name type="scientific">Stieleria varia</name>
    <dbReference type="NCBI Taxonomy" id="2528005"/>
    <lineage>
        <taxon>Bacteria</taxon>
        <taxon>Pseudomonadati</taxon>
        <taxon>Planctomycetota</taxon>
        <taxon>Planctomycetia</taxon>
        <taxon>Pirellulales</taxon>
        <taxon>Pirellulaceae</taxon>
        <taxon>Stieleria</taxon>
    </lineage>
</organism>
<keyword evidence="2" id="KW-1185">Reference proteome</keyword>
<comment type="caution">
    <text evidence="1">The sequence shown here is derived from an EMBL/GenBank/DDBJ whole genome shotgun (WGS) entry which is preliminary data.</text>
</comment>
<evidence type="ECO:0000313" key="1">
    <source>
        <dbReference type="EMBL" id="TWU05834.1"/>
    </source>
</evidence>